<evidence type="ECO:0000256" key="2">
    <source>
        <dbReference type="SAM" id="SignalP"/>
    </source>
</evidence>
<comment type="caution">
    <text evidence="3">The sequence shown here is derived from an EMBL/GenBank/DDBJ whole genome shotgun (WGS) entry which is preliminary data.</text>
</comment>
<dbReference type="RefSeq" id="WP_194310372.1">
    <property type="nucleotide sequence ID" value="NZ_JADHEC010000001.1"/>
</dbReference>
<dbReference type="EMBL" id="JADHEC010000001">
    <property type="protein sequence ID" value="MBF2707101.1"/>
    <property type="molecule type" value="Genomic_DNA"/>
</dbReference>
<feature type="chain" id="PRO_5036904816" evidence="2">
    <location>
        <begin position="22"/>
        <end position="216"/>
    </location>
</feature>
<evidence type="ECO:0000256" key="1">
    <source>
        <dbReference type="SAM" id="MobiDB-lite"/>
    </source>
</evidence>
<proteinExistence type="predicted"/>
<evidence type="ECO:0000313" key="4">
    <source>
        <dbReference type="Proteomes" id="UP000646211"/>
    </source>
</evidence>
<feature type="region of interest" description="Disordered" evidence="1">
    <location>
        <begin position="169"/>
        <end position="216"/>
    </location>
</feature>
<feature type="compositionally biased region" description="Basic and acidic residues" evidence="1">
    <location>
        <begin position="200"/>
        <end position="216"/>
    </location>
</feature>
<evidence type="ECO:0000313" key="3">
    <source>
        <dbReference type="EMBL" id="MBF2707101.1"/>
    </source>
</evidence>
<keyword evidence="4" id="KW-1185">Reference proteome</keyword>
<keyword evidence="2" id="KW-0732">Signal</keyword>
<sequence length="216" mass="24696">MKKITLLVASIFLIGSGVANATERNNNRPPVDFRNADPIVFTERGVKFYIFPDGQFDFNTRPSNDDMYCKSGRRNGSNMTYGSPSNGQNRNYGVKVEHDYTGKVRRIGNVFINYDANDRIKRVGSVYMTYNRYALTQVGGLQIIYNRRGQIVDIFGTVKGGRDYQYVQNNNDDNNHDYGNSQNSNDQDYNYYKTRGTKAQNEDGKVEGRLDTRINN</sequence>
<dbReference type="AlphaFoldDB" id="A0A930XUF0"/>
<accession>A0A930XUF0</accession>
<gene>
    <name evidence="3" type="ORF">IR213_00610</name>
</gene>
<dbReference type="Proteomes" id="UP000646211">
    <property type="component" value="Unassembled WGS sequence"/>
</dbReference>
<organism evidence="3 4">
    <name type="scientific">Flavobacterium soyangense</name>
    <dbReference type="NCBI Taxonomy" id="2023265"/>
    <lineage>
        <taxon>Bacteria</taxon>
        <taxon>Pseudomonadati</taxon>
        <taxon>Bacteroidota</taxon>
        <taxon>Flavobacteriia</taxon>
        <taxon>Flavobacteriales</taxon>
        <taxon>Flavobacteriaceae</taxon>
        <taxon>Flavobacterium</taxon>
    </lineage>
</organism>
<feature type="compositionally biased region" description="Polar residues" evidence="1">
    <location>
        <begin position="177"/>
        <end position="188"/>
    </location>
</feature>
<name>A0A930XUF0_9FLAO</name>
<reference evidence="3" key="1">
    <citation type="submission" date="2020-11" db="EMBL/GenBank/DDBJ databases">
        <title>Genome of Flavobacterium soyangense.</title>
        <authorList>
            <person name="Liu Q."/>
            <person name="Xin Y.-H."/>
        </authorList>
    </citation>
    <scope>NUCLEOTIDE SEQUENCE</scope>
    <source>
        <strain evidence="3">CGMCC 1.13493</strain>
    </source>
</reference>
<protein>
    <submittedName>
        <fullName evidence="3">Uncharacterized protein</fullName>
    </submittedName>
</protein>
<feature type="signal peptide" evidence="2">
    <location>
        <begin position="1"/>
        <end position="21"/>
    </location>
</feature>